<dbReference type="InterPro" id="IPR005471">
    <property type="entry name" value="Tscrpt_reg_IclR_N"/>
</dbReference>
<evidence type="ECO:0000313" key="6">
    <source>
        <dbReference type="EMBL" id="NKQ51691.1"/>
    </source>
</evidence>
<dbReference type="PROSITE" id="PS51077">
    <property type="entry name" value="HTH_ICLR"/>
    <property type="match status" value="1"/>
</dbReference>
<dbReference type="PANTHER" id="PTHR30136">
    <property type="entry name" value="HELIX-TURN-HELIX TRANSCRIPTIONAL REGULATOR, ICLR FAMILY"/>
    <property type="match status" value="1"/>
</dbReference>
<name>A0ABX1J092_9PSEU</name>
<dbReference type="Gene3D" id="3.30.450.40">
    <property type="match status" value="1"/>
</dbReference>
<dbReference type="InterPro" id="IPR029016">
    <property type="entry name" value="GAF-like_dom_sf"/>
</dbReference>
<dbReference type="SUPFAM" id="SSF55781">
    <property type="entry name" value="GAF domain-like"/>
    <property type="match status" value="1"/>
</dbReference>
<dbReference type="SUPFAM" id="SSF46785">
    <property type="entry name" value="Winged helix' DNA-binding domain"/>
    <property type="match status" value="1"/>
</dbReference>
<evidence type="ECO:0000256" key="1">
    <source>
        <dbReference type="ARBA" id="ARBA00023015"/>
    </source>
</evidence>
<keyword evidence="7" id="KW-1185">Reference proteome</keyword>
<dbReference type="SMART" id="SM00346">
    <property type="entry name" value="HTH_ICLR"/>
    <property type="match status" value="1"/>
</dbReference>
<keyword evidence="2" id="KW-0238">DNA-binding</keyword>
<dbReference type="Pfam" id="PF01614">
    <property type="entry name" value="IclR_C"/>
    <property type="match status" value="1"/>
</dbReference>
<feature type="domain" description="IclR-ED" evidence="5">
    <location>
        <begin position="67"/>
        <end position="243"/>
    </location>
</feature>
<accession>A0ABX1J092</accession>
<keyword evidence="1" id="KW-0805">Transcription regulation</keyword>
<evidence type="ECO:0000256" key="2">
    <source>
        <dbReference type="ARBA" id="ARBA00023125"/>
    </source>
</evidence>
<dbReference type="PANTHER" id="PTHR30136:SF35">
    <property type="entry name" value="HTH-TYPE TRANSCRIPTIONAL REGULATOR RV1719"/>
    <property type="match status" value="1"/>
</dbReference>
<feature type="domain" description="HTH iclR-type" evidence="4">
    <location>
        <begin position="5"/>
        <end position="66"/>
    </location>
</feature>
<sequence length="265" mass="28224">MAEELAGPARILHVLEALAGLEQPANLPVIAAKAGLGKAKAYRSLRVLQEEGYVDHVGRTGYRIGSRALALASLMGPRPALLRLARPTLARLAAHAAETTHLHLRSGTHRIVMLSEDPPNNPERLGSTVGERSPLTSGCGGTSILAFLPADQAREVLRRDGTKRRGINALLTRVRRNGYALSFSDNHPELNGIAAPLLDPDSGHAIGSISIAGHERRLPEPVLLRLRGPLMAACAELGPRLATFLGPNSTAHLESLDVTVRNLLA</sequence>
<evidence type="ECO:0000259" key="5">
    <source>
        <dbReference type="PROSITE" id="PS51078"/>
    </source>
</evidence>
<dbReference type="Pfam" id="PF09339">
    <property type="entry name" value="HTH_IclR"/>
    <property type="match status" value="1"/>
</dbReference>
<dbReference type="Gene3D" id="1.10.10.10">
    <property type="entry name" value="Winged helix-like DNA-binding domain superfamily/Winged helix DNA-binding domain"/>
    <property type="match status" value="1"/>
</dbReference>
<gene>
    <name evidence="6" type="ORF">HFP15_02210</name>
</gene>
<protein>
    <submittedName>
        <fullName evidence="6">IclR family transcriptional regulator</fullName>
    </submittedName>
</protein>
<proteinExistence type="predicted"/>
<dbReference type="RefSeq" id="WP_168510782.1">
    <property type="nucleotide sequence ID" value="NZ_JAAXLS010000001.1"/>
</dbReference>
<reference evidence="6 7" key="1">
    <citation type="submission" date="2020-04" db="EMBL/GenBank/DDBJ databases">
        <title>Novel species.</title>
        <authorList>
            <person name="Teo W.F.A."/>
            <person name="Lipun K."/>
            <person name="Srisuk N."/>
            <person name="Duangmal K."/>
        </authorList>
    </citation>
    <scope>NUCLEOTIDE SEQUENCE [LARGE SCALE GENOMIC DNA]</scope>
    <source>
        <strain evidence="6 7">K13G38</strain>
    </source>
</reference>
<dbReference type="PROSITE" id="PS51078">
    <property type="entry name" value="ICLR_ED"/>
    <property type="match status" value="1"/>
</dbReference>
<dbReference type="InterPro" id="IPR036390">
    <property type="entry name" value="WH_DNA-bd_sf"/>
</dbReference>
<organism evidence="6 7">
    <name type="scientific">Amycolatopsis acididurans</name>
    <dbReference type="NCBI Taxonomy" id="2724524"/>
    <lineage>
        <taxon>Bacteria</taxon>
        <taxon>Bacillati</taxon>
        <taxon>Actinomycetota</taxon>
        <taxon>Actinomycetes</taxon>
        <taxon>Pseudonocardiales</taxon>
        <taxon>Pseudonocardiaceae</taxon>
        <taxon>Amycolatopsis</taxon>
    </lineage>
</organism>
<dbReference type="InterPro" id="IPR014757">
    <property type="entry name" value="Tscrpt_reg_IclR_C"/>
</dbReference>
<evidence type="ECO:0000256" key="3">
    <source>
        <dbReference type="ARBA" id="ARBA00023163"/>
    </source>
</evidence>
<dbReference type="InterPro" id="IPR036388">
    <property type="entry name" value="WH-like_DNA-bd_sf"/>
</dbReference>
<evidence type="ECO:0000259" key="4">
    <source>
        <dbReference type="PROSITE" id="PS51077"/>
    </source>
</evidence>
<comment type="caution">
    <text evidence="6">The sequence shown here is derived from an EMBL/GenBank/DDBJ whole genome shotgun (WGS) entry which is preliminary data.</text>
</comment>
<dbReference type="Proteomes" id="UP000715441">
    <property type="component" value="Unassembled WGS sequence"/>
</dbReference>
<dbReference type="EMBL" id="JAAXLS010000001">
    <property type="protein sequence ID" value="NKQ51691.1"/>
    <property type="molecule type" value="Genomic_DNA"/>
</dbReference>
<dbReference type="InterPro" id="IPR050707">
    <property type="entry name" value="HTH_MetabolicPath_Reg"/>
</dbReference>
<evidence type="ECO:0000313" key="7">
    <source>
        <dbReference type="Proteomes" id="UP000715441"/>
    </source>
</evidence>
<keyword evidence="3" id="KW-0804">Transcription</keyword>